<dbReference type="SMART" id="SM00530">
    <property type="entry name" value="HTH_XRE"/>
    <property type="match status" value="1"/>
</dbReference>
<proteinExistence type="predicted"/>
<evidence type="ECO:0000313" key="2">
    <source>
        <dbReference type="EMBL" id="MDQ0344263.1"/>
    </source>
</evidence>
<sequence>MNLGAVLKKARITAGLSQEEMALRMFIPRSTVSRLENDKTILKADDLIRWCHITQAQEMLVALLVGVDPTTIIQNISMLIGGFITWI</sequence>
<evidence type="ECO:0000259" key="1">
    <source>
        <dbReference type="PROSITE" id="PS50943"/>
    </source>
</evidence>
<protein>
    <submittedName>
        <fullName evidence="2">Transcriptional regulator with XRE-family HTH domain</fullName>
    </submittedName>
</protein>
<evidence type="ECO:0000313" key="3">
    <source>
        <dbReference type="Proteomes" id="UP001232343"/>
    </source>
</evidence>
<dbReference type="CDD" id="cd00093">
    <property type="entry name" value="HTH_XRE"/>
    <property type="match status" value="1"/>
</dbReference>
<dbReference type="Gene3D" id="1.10.260.40">
    <property type="entry name" value="lambda repressor-like DNA-binding domains"/>
    <property type="match status" value="1"/>
</dbReference>
<name>A0ABU0D7C4_9BACI</name>
<comment type="caution">
    <text evidence="2">The sequence shown here is derived from an EMBL/GenBank/DDBJ whole genome shotgun (WGS) entry which is preliminary data.</text>
</comment>
<dbReference type="PROSITE" id="PS50943">
    <property type="entry name" value="HTH_CROC1"/>
    <property type="match status" value="1"/>
</dbReference>
<organism evidence="2 3">
    <name type="scientific">Lederbergia wuyishanensis</name>
    <dbReference type="NCBI Taxonomy" id="1347903"/>
    <lineage>
        <taxon>Bacteria</taxon>
        <taxon>Bacillati</taxon>
        <taxon>Bacillota</taxon>
        <taxon>Bacilli</taxon>
        <taxon>Bacillales</taxon>
        <taxon>Bacillaceae</taxon>
        <taxon>Lederbergia</taxon>
    </lineage>
</organism>
<dbReference type="Proteomes" id="UP001232343">
    <property type="component" value="Unassembled WGS sequence"/>
</dbReference>
<keyword evidence="3" id="KW-1185">Reference proteome</keyword>
<reference evidence="2 3" key="1">
    <citation type="submission" date="2023-07" db="EMBL/GenBank/DDBJ databases">
        <title>Genomic Encyclopedia of Type Strains, Phase IV (KMG-IV): sequencing the most valuable type-strain genomes for metagenomic binning, comparative biology and taxonomic classification.</title>
        <authorList>
            <person name="Goeker M."/>
        </authorList>
    </citation>
    <scope>NUCLEOTIDE SEQUENCE [LARGE SCALE GENOMIC DNA]</scope>
    <source>
        <strain evidence="2 3">DSM 27848</strain>
    </source>
</reference>
<dbReference type="SUPFAM" id="SSF47413">
    <property type="entry name" value="lambda repressor-like DNA-binding domains"/>
    <property type="match status" value="1"/>
</dbReference>
<gene>
    <name evidence="2" type="ORF">J2S14_003104</name>
</gene>
<dbReference type="InterPro" id="IPR010982">
    <property type="entry name" value="Lambda_DNA-bd_dom_sf"/>
</dbReference>
<dbReference type="EMBL" id="JAUSUO010000008">
    <property type="protein sequence ID" value="MDQ0344263.1"/>
    <property type="molecule type" value="Genomic_DNA"/>
</dbReference>
<dbReference type="Pfam" id="PF01381">
    <property type="entry name" value="HTH_3"/>
    <property type="match status" value="1"/>
</dbReference>
<dbReference type="InterPro" id="IPR001387">
    <property type="entry name" value="Cro/C1-type_HTH"/>
</dbReference>
<feature type="domain" description="HTH cro/C1-type" evidence="1">
    <location>
        <begin position="7"/>
        <end position="49"/>
    </location>
</feature>
<accession>A0ABU0D7C4</accession>
<dbReference type="RefSeq" id="WP_244682531.1">
    <property type="nucleotide sequence ID" value="NZ_JALIRM010000011.1"/>
</dbReference>